<dbReference type="Pfam" id="PF04195">
    <property type="entry name" value="Transposase_28"/>
    <property type="match status" value="1"/>
</dbReference>
<keyword evidence="3" id="KW-1185">Reference proteome</keyword>
<evidence type="ECO:0000313" key="2">
    <source>
        <dbReference type="EMBL" id="MCI12361.1"/>
    </source>
</evidence>
<dbReference type="PANTHER" id="PTHR31099:SF49">
    <property type="entry name" value="MYOSIN HEAVY CHAIN-LIKE PROTEIN"/>
    <property type="match status" value="1"/>
</dbReference>
<dbReference type="InterPro" id="IPR007321">
    <property type="entry name" value="Transposase_28"/>
</dbReference>
<dbReference type="EMBL" id="LXQA010083864">
    <property type="protein sequence ID" value="MCI12361.1"/>
    <property type="molecule type" value="Genomic_DNA"/>
</dbReference>
<reference evidence="2 3" key="1">
    <citation type="journal article" date="2018" name="Front. Plant Sci.">
        <title>Red Clover (Trifolium pratense) and Zigzag Clover (T. medium) - A Picture of Genomic Similarities and Differences.</title>
        <authorList>
            <person name="Dluhosova J."/>
            <person name="Istvanek J."/>
            <person name="Nedelnik J."/>
            <person name="Repkova J."/>
        </authorList>
    </citation>
    <scope>NUCLEOTIDE SEQUENCE [LARGE SCALE GENOMIC DNA]</scope>
    <source>
        <strain evidence="3">cv. 10/8</strain>
        <tissue evidence="2">Leaf</tissue>
    </source>
</reference>
<organism evidence="2 3">
    <name type="scientific">Trifolium medium</name>
    <dbReference type="NCBI Taxonomy" id="97028"/>
    <lineage>
        <taxon>Eukaryota</taxon>
        <taxon>Viridiplantae</taxon>
        <taxon>Streptophyta</taxon>
        <taxon>Embryophyta</taxon>
        <taxon>Tracheophyta</taxon>
        <taxon>Spermatophyta</taxon>
        <taxon>Magnoliopsida</taxon>
        <taxon>eudicotyledons</taxon>
        <taxon>Gunneridae</taxon>
        <taxon>Pentapetalae</taxon>
        <taxon>rosids</taxon>
        <taxon>fabids</taxon>
        <taxon>Fabales</taxon>
        <taxon>Fabaceae</taxon>
        <taxon>Papilionoideae</taxon>
        <taxon>50 kb inversion clade</taxon>
        <taxon>NPAAA clade</taxon>
        <taxon>Hologalegina</taxon>
        <taxon>IRL clade</taxon>
        <taxon>Trifolieae</taxon>
        <taxon>Trifolium</taxon>
    </lineage>
</organism>
<comment type="caution">
    <text evidence="2">The sequence shown here is derived from an EMBL/GenBank/DDBJ whole genome shotgun (WGS) entry which is preliminary data.</text>
</comment>
<dbReference type="Proteomes" id="UP000265520">
    <property type="component" value="Unassembled WGS sequence"/>
</dbReference>
<evidence type="ECO:0000259" key="1">
    <source>
        <dbReference type="Pfam" id="PF04195"/>
    </source>
</evidence>
<evidence type="ECO:0000313" key="3">
    <source>
        <dbReference type="Proteomes" id="UP000265520"/>
    </source>
</evidence>
<sequence>MAEVMDEPVENHRLVDTITDPQLNWVGPEPRGIASTITRTAGGTYTLVEEGNVENWEVYCPAEGKRVCSPYSDDGFTMYEFAFEDLKFRLPFSNLAVGVFRWLHLAPSQLHPNSLAFIRAFEILCEYLEVEPTLPLFFRVFKQQRQPAKEGKCNTLTHSTLKS</sequence>
<dbReference type="AlphaFoldDB" id="A0A392PJV2"/>
<feature type="domain" description="Transposase (putative) gypsy type" evidence="1">
    <location>
        <begin position="88"/>
        <end position="142"/>
    </location>
</feature>
<proteinExistence type="predicted"/>
<protein>
    <recommendedName>
        <fullName evidence="1">Transposase (putative) gypsy type domain-containing protein</fullName>
    </recommendedName>
</protein>
<name>A0A392PJV2_9FABA</name>
<dbReference type="PANTHER" id="PTHR31099">
    <property type="entry name" value="OS06G0165300 PROTEIN"/>
    <property type="match status" value="1"/>
</dbReference>
<accession>A0A392PJV2</accession>